<evidence type="ECO:0000256" key="7">
    <source>
        <dbReference type="ARBA" id="ARBA00022786"/>
    </source>
</evidence>
<accession>A0A6P9F9Y5</accession>
<evidence type="ECO:0000256" key="3">
    <source>
        <dbReference type="ARBA" id="ARBA00004906"/>
    </source>
</evidence>
<evidence type="ECO:0000256" key="2">
    <source>
        <dbReference type="ARBA" id="ARBA00003861"/>
    </source>
</evidence>
<dbReference type="InterPro" id="IPR000225">
    <property type="entry name" value="Armadillo"/>
</dbReference>
<dbReference type="SMART" id="SM00504">
    <property type="entry name" value="Ubox"/>
    <property type="match status" value="1"/>
</dbReference>
<dbReference type="CDD" id="cd16664">
    <property type="entry name" value="RING-Ubox_PUB"/>
    <property type="match status" value="1"/>
</dbReference>
<evidence type="ECO:0000256" key="5">
    <source>
        <dbReference type="ARBA" id="ARBA00022679"/>
    </source>
</evidence>
<keyword evidence="6" id="KW-0677">Repeat</keyword>
<keyword evidence="5" id="KW-0808">Transferase</keyword>
<dbReference type="InterPro" id="IPR036537">
    <property type="entry name" value="Adaptor_Cbl_N_dom_sf"/>
</dbReference>
<gene>
    <name evidence="9" type="primary">LOC109016026</name>
</gene>
<dbReference type="GeneID" id="109016026"/>
<comment type="function">
    <text evidence="2">Functions as an E3 ubiquitin ligase.</text>
</comment>
<dbReference type="RefSeq" id="XP_035551407.1">
    <property type="nucleotide sequence ID" value="XM_035695514.1"/>
</dbReference>
<dbReference type="InterPro" id="IPR003613">
    <property type="entry name" value="Ubox_domain"/>
</dbReference>
<evidence type="ECO:0000256" key="1">
    <source>
        <dbReference type="ARBA" id="ARBA00000900"/>
    </source>
</evidence>
<dbReference type="InterPro" id="IPR057623">
    <property type="entry name" value="PUB12-19-like_N"/>
</dbReference>
<dbReference type="PROSITE" id="PS50176">
    <property type="entry name" value="ARM_REPEAT"/>
    <property type="match status" value="3"/>
</dbReference>
<keyword evidence="7" id="KW-0833">Ubl conjugation pathway</keyword>
<comment type="pathway">
    <text evidence="3">Protein modification; protein ubiquitination.</text>
</comment>
<dbReference type="Pfam" id="PF25598">
    <property type="entry name" value="ARM_PUB"/>
    <property type="match status" value="1"/>
</dbReference>
<dbReference type="InterPro" id="IPR011989">
    <property type="entry name" value="ARM-like"/>
</dbReference>
<dbReference type="Gramene" id="Jr11_18700_p1">
    <property type="protein sequence ID" value="cds.Jr11_18700_p1"/>
    <property type="gene ID" value="Jr11_18700"/>
</dbReference>
<dbReference type="GO" id="GO:0007166">
    <property type="term" value="P:cell surface receptor signaling pathway"/>
    <property type="evidence" value="ECO:0007669"/>
    <property type="project" value="InterPro"/>
</dbReference>
<name>A0A6P9F9Y5_JUGRE</name>
<dbReference type="AlphaFoldDB" id="A0A6P9F9Y5"/>
<dbReference type="InterPro" id="IPR045210">
    <property type="entry name" value="RING-Ubox_PUB"/>
</dbReference>
<dbReference type="FunFam" id="1.20.930.20:FF:000002">
    <property type="entry name" value="RING-type E3 ubiquitin transferase"/>
    <property type="match status" value="1"/>
</dbReference>
<dbReference type="Gene3D" id="3.30.40.10">
    <property type="entry name" value="Zinc/RING finger domain, C3HC4 (zinc finger)"/>
    <property type="match status" value="1"/>
</dbReference>
<protein>
    <recommendedName>
        <fullName evidence="4">RING-type E3 ubiquitin transferase</fullName>
        <ecNumber evidence="4">2.3.2.27</ecNumber>
    </recommendedName>
</protein>
<dbReference type="InterPro" id="IPR058678">
    <property type="entry name" value="ARM_PUB"/>
</dbReference>
<evidence type="ECO:0000256" key="4">
    <source>
        <dbReference type="ARBA" id="ARBA00012483"/>
    </source>
</evidence>
<dbReference type="FunFam" id="3.30.40.10:FF:000335">
    <property type="entry name" value="RING-type E3 ubiquitin transferase"/>
    <property type="match status" value="1"/>
</dbReference>
<dbReference type="InterPro" id="IPR013083">
    <property type="entry name" value="Znf_RING/FYVE/PHD"/>
</dbReference>
<dbReference type="PANTHER" id="PTHR23315:SF349">
    <property type="entry name" value="U-BOX DOMAIN-CONTAINING PROTEIN 15"/>
    <property type="match status" value="1"/>
</dbReference>
<dbReference type="KEGG" id="jre:109016026"/>
<dbReference type="Pfam" id="PF04564">
    <property type="entry name" value="U-box"/>
    <property type="match status" value="1"/>
</dbReference>
<evidence type="ECO:0000313" key="9">
    <source>
        <dbReference type="RefSeq" id="XP_035551407.1"/>
    </source>
</evidence>
<comment type="catalytic activity">
    <reaction evidence="1">
        <text>S-ubiquitinyl-[E2 ubiquitin-conjugating enzyme]-L-cysteine + [acceptor protein]-L-lysine = [E2 ubiquitin-conjugating enzyme]-L-cysteine + N(6)-ubiquitinyl-[acceptor protein]-L-lysine.</text>
        <dbReference type="EC" id="2.3.2.27"/>
    </reaction>
</comment>
<proteinExistence type="predicted"/>
<reference evidence="9" key="1">
    <citation type="submission" date="2025-08" db="UniProtKB">
        <authorList>
            <consortium name="RefSeq"/>
        </authorList>
    </citation>
    <scope>IDENTIFICATION</scope>
    <source>
        <tissue evidence="9">Leaves</tissue>
    </source>
</reference>
<dbReference type="EC" id="2.3.2.27" evidence="4"/>
<dbReference type="Proteomes" id="UP000235220">
    <property type="component" value="Chromosome 11"/>
</dbReference>
<dbReference type="SUPFAM" id="SSF57850">
    <property type="entry name" value="RING/U-box"/>
    <property type="match status" value="1"/>
</dbReference>
<dbReference type="InterPro" id="IPR016024">
    <property type="entry name" value="ARM-type_fold"/>
</dbReference>
<dbReference type="OrthoDB" id="7537227at2759"/>
<dbReference type="GO" id="GO:0005737">
    <property type="term" value="C:cytoplasm"/>
    <property type="evidence" value="ECO:0000318"/>
    <property type="project" value="GO_Central"/>
</dbReference>
<dbReference type="GO" id="GO:0005634">
    <property type="term" value="C:nucleus"/>
    <property type="evidence" value="ECO:0000318"/>
    <property type="project" value="GO_Central"/>
</dbReference>
<dbReference type="GO" id="GO:0061630">
    <property type="term" value="F:ubiquitin protein ligase activity"/>
    <property type="evidence" value="ECO:0007669"/>
    <property type="project" value="UniProtKB-EC"/>
</dbReference>
<evidence type="ECO:0000256" key="6">
    <source>
        <dbReference type="ARBA" id="ARBA00022737"/>
    </source>
</evidence>
<organism evidence="8 9">
    <name type="scientific">Juglans regia</name>
    <name type="common">English walnut</name>
    <dbReference type="NCBI Taxonomy" id="51240"/>
    <lineage>
        <taxon>Eukaryota</taxon>
        <taxon>Viridiplantae</taxon>
        <taxon>Streptophyta</taxon>
        <taxon>Embryophyta</taxon>
        <taxon>Tracheophyta</taxon>
        <taxon>Spermatophyta</taxon>
        <taxon>Magnoliopsida</taxon>
        <taxon>eudicotyledons</taxon>
        <taxon>Gunneridae</taxon>
        <taxon>Pentapetalae</taxon>
        <taxon>rosids</taxon>
        <taxon>fabids</taxon>
        <taxon>Fagales</taxon>
        <taxon>Juglandaceae</taxon>
        <taxon>Juglans</taxon>
    </lineage>
</organism>
<evidence type="ECO:0000313" key="8">
    <source>
        <dbReference type="Proteomes" id="UP000235220"/>
    </source>
</evidence>
<dbReference type="PANTHER" id="PTHR23315">
    <property type="entry name" value="U BOX DOMAIN-CONTAINING"/>
    <property type="match status" value="1"/>
</dbReference>
<dbReference type="UniPathway" id="UPA00143"/>
<sequence>MTMDAKRKEGEGGVVEIVEEGNVLGASNQPDKLDVVEELVGVVESVARFGDYRRTQRKECCGIVRRMKVLLPLFEEIRDLEKPLPEAGVAWLCNLKKAFLMAKKLLKTCNEGSKIYLALESEAVTVKFYAVYEKFSQALDGFPSEALEVSDEMKEQIELMSVQLRRARKRTDTQDIELAMDMMVVFSKTDDRNADSAIIERLANKLALHTIEDLKIETIAVRNLVRERGRQNAETTQKIIDLLNKFKQVAGMEVTNVLEDPVMPKMLEKCTSLIIPHEFLCPITLEIMTDPVIVASGQTYERESIQKWFDANHRTCPKTRQTLVHLSLAPNYALKNLILQWCEKNNFQLPKKDICECQEDSSAQLKEEVMSLVESLYSNLLEVQRKAVKKIRMLSKENPENRVIIAKSGGIPPLVHILSYPDSKIQEHAVTALLNLSIDETNKKLISRKGAIPSIIEVLQKGNIEARENSAAALFSLSMLDENKVTVGLAGGIPPLVDLLQNGTIRGKKDAVTALFNLSLNQANKARAISAGIVPSLLQLLKDTNLGMVDEALSIFLLLASHPDGRQEIGELSFIETLVEFIRDGTPKNKECATSVLLELGSNNSYFILAALQFGVYEHLTEVAKSGTNRAQRKANTFLQLISKSEQIP</sequence>
<dbReference type="SMART" id="SM00185">
    <property type="entry name" value="ARM"/>
    <property type="match status" value="5"/>
</dbReference>
<dbReference type="PROSITE" id="PS51698">
    <property type="entry name" value="U_BOX"/>
    <property type="match status" value="1"/>
</dbReference>
<dbReference type="Gene3D" id="1.20.930.20">
    <property type="entry name" value="Adaptor protein Cbl, N-terminal domain"/>
    <property type="match status" value="1"/>
</dbReference>
<dbReference type="FunFam" id="1.25.10.10:FF:000082">
    <property type="entry name" value="RING-type E3 ubiquitin transferase"/>
    <property type="match status" value="1"/>
</dbReference>
<dbReference type="Gene3D" id="1.25.10.10">
    <property type="entry name" value="Leucine-rich Repeat Variant"/>
    <property type="match status" value="2"/>
</dbReference>
<dbReference type="Pfam" id="PF25368">
    <property type="entry name" value="PUB10_N"/>
    <property type="match status" value="1"/>
</dbReference>
<keyword evidence="8" id="KW-1185">Reference proteome</keyword>
<dbReference type="GO" id="GO:0016567">
    <property type="term" value="P:protein ubiquitination"/>
    <property type="evidence" value="ECO:0007669"/>
    <property type="project" value="UniProtKB-UniPathway"/>
</dbReference>
<dbReference type="SUPFAM" id="SSF48371">
    <property type="entry name" value="ARM repeat"/>
    <property type="match status" value="1"/>
</dbReference>